<proteinExistence type="predicted"/>
<reference evidence="1 2" key="1">
    <citation type="submission" date="2016-10" db="EMBL/GenBank/DDBJ databases">
        <authorList>
            <person name="Varghese N."/>
        </authorList>
    </citation>
    <scope>NUCLEOTIDE SEQUENCE [LARGE SCALE GENOMIC DNA]</scope>
</reference>
<evidence type="ECO:0000313" key="2">
    <source>
        <dbReference type="Proteomes" id="UP000215453"/>
    </source>
</evidence>
<dbReference type="AlphaFoldDB" id="A0A1Y6LX20"/>
<dbReference type="EMBL" id="LT882686">
    <property type="protein sequence ID" value="SMY28923.1"/>
    <property type="molecule type" value="Genomic_DNA"/>
</dbReference>
<accession>A0A1Y6LX20</accession>
<name>A0A1Y6LX20_ZYMTR</name>
<sequence length="119" mass="13024">MVSSMVCDPSYGPDHCGTTVIIGRSGNAVVAKRGCPILARTIDLNVLFPKHLLHPYLLLQLRQCGEKLVSYTTCCLQLRVARLALITAITQLLRHILQISAVLFLSGTVTMDDFSCPLL</sequence>
<dbReference type="Proteomes" id="UP000215453">
    <property type="component" value="Chromosome 11"/>
</dbReference>
<gene>
    <name evidence="1" type="ORF">ZT1A5_G10369</name>
</gene>
<organism evidence="1 2">
    <name type="scientific">Zymoseptoria tritici ST99CH_1A5</name>
    <dbReference type="NCBI Taxonomy" id="1276529"/>
    <lineage>
        <taxon>Eukaryota</taxon>
        <taxon>Fungi</taxon>
        <taxon>Dikarya</taxon>
        <taxon>Ascomycota</taxon>
        <taxon>Pezizomycotina</taxon>
        <taxon>Dothideomycetes</taxon>
        <taxon>Dothideomycetidae</taxon>
        <taxon>Mycosphaerellales</taxon>
        <taxon>Mycosphaerellaceae</taxon>
        <taxon>Zymoseptoria</taxon>
    </lineage>
</organism>
<protein>
    <submittedName>
        <fullName evidence="1">Uncharacterized protein</fullName>
    </submittedName>
</protein>
<evidence type="ECO:0000313" key="1">
    <source>
        <dbReference type="EMBL" id="SMY28923.1"/>
    </source>
</evidence>